<feature type="domain" description="DNA topoisomerase IB N-terminal" evidence="8">
    <location>
        <begin position="51"/>
        <end position="93"/>
    </location>
</feature>
<evidence type="ECO:0000256" key="3">
    <source>
        <dbReference type="ARBA" id="ARBA00012891"/>
    </source>
</evidence>
<dbReference type="GO" id="GO:0006265">
    <property type="term" value="P:DNA topological change"/>
    <property type="evidence" value="ECO:0007669"/>
    <property type="project" value="InterPro"/>
</dbReference>
<dbReference type="Proteomes" id="UP000187506">
    <property type="component" value="Chromosome"/>
</dbReference>
<dbReference type="InterPro" id="IPR014711">
    <property type="entry name" value="TopoI_cat_a-hlx-sub_euk"/>
</dbReference>
<organism evidence="9 10">
    <name type="scientific">Lacinutrix venerupis</name>
    <dbReference type="NCBI Taxonomy" id="1486034"/>
    <lineage>
        <taxon>Bacteria</taxon>
        <taxon>Pseudomonadati</taxon>
        <taxon>Bacteroidota</taxon>
        <taxon>Flavobacteriia</taxon>
        <taxon>Flavobacteriales</taxon>
        <taxon>Flavobacteriaceae</taxon>
        <taxon>Lacinutrix</taxon>
    </lineage>
</organism>
<dbReference type="InterPro" id="IPR035447">
    <property type="entry name" value="DNA_topo_I_N_sf"/>
</dbReference>
<evidence type="ECO:0000256" key="5">
    <source>
        <dbReference type="ARBA" id="ARBA00023125"/>
    </source>
</evidence>
<dbReference type="Gene3D" id="3.90.15.10">
    <property type="entry name" value="Topoisomerase I, Chain A, domain 3"/>
    <property type="match status" value="1"/>
</dbReference>
<dbReference type="InterPro" id="IPR011010">
    <property type="entry name" value="DNA_brk_join_enz"/>
</dbReference>
<comment type="similarity">
    <text evidence="2">Belongs to the type IB topoisomerase family.</text>
</comment>
<evidence type="ECO:0000259" key="8">
    <source>
        <dbReference type="Pfam" id="PF21338"/>
    </source>
</evidence>
<proteinExistence type="inferred from homology"/>
<evidence type="ECO:0000256" key="1">
    <source>
        <dbReference type="ARBA" id="ARBA00000213"/>
    </source>
</evidence>
<dbReference type="GO" id="GO:0003677">
    <property type="term" value="F:DNA binding"/>
    <property type="evidence" value="ECO:0007669"/>
    <property type="project" value="UniProtKB-KW"/>
</dbReference>
<keyword evidence="4" id="KW-0799">Topoisomerase</keyword>
<dbReference type="SUPFAM" id="SSF55869">
    <property type="entry name" value="DNA topoisomerase I domain"/>
    <property type="match status" value="1"/>
</dbReference>
<keyword evidence="10" id="KW-1185">Reference proteome</keyword>
<dbReference type="Pfam" id="PF21338">
    <property type="entry name" value="Top1B_N_bact"/>
    <property type="match status" value="1"/>
</dbReference>
<evidence type="ECO:0000313" key="9">
    <source>
        <dbReference type="EMBL" id="APY00830.1"/>
    </source>
</evidence>
<comment type="catalytic activity">
    <reaction evidence="1">
        <text>ATP-independent breakage of single-stranded DNA, followed by passage and rejoining.</text>
        <dbReference type="EC" id="5.6.2.1"/>
    </reaction>
</comment>
<dbReference type="AlphaFoldDB" id="A0AAC9LNM8"/>
<evidence type="ECO:0000256" key="6">
    <source>
        <dbReference type="ARBA" id="ARBA00023235"/>
    </source>
</evidence>
<evidence type="ECO:0000256" key="4">
    <source>
        <dbReference type="ARBA" id="ARBA00023029"/>
    </source>
</evidence>
<name>A0AAC9LNM8_9FLAO</name>
<feature type="domain" description="DNA topoisomerase I catalytic core eukaryotic-type" evidence="7">
    <location>
        <begin position="109"/>
        <end position="336"/>
    </location>
</feature>
<gene>
    <name evidence="9" type="ORF">BWR22_11075</name>
</gene>
<keyword evidence="5" id="KW-0238">DNA-binding</keyword>
<dbReference type="KEGG" id="lvn:BWR22_11075"/>
<accession>A0AAC9LNM8</accession>
<dbReference type="GO" id="GO:0003917">
    <property type="term" value="F:DNA topoisomerase type I (single strand cut, ATP-independent) activity"/>
    <property type="evidence" value="ECO:0007669"/>
    <property type="project" value="UniProtKB-EC"/>
</dbReference>
<reference evidence="9 10" key="1">
    <citation type="submission" date="2017-01" db="EMBL/GenBank/DDBJ databases">
        <title>Complete genome of Lacinutrix venerupis DOK2-8 isolated from seawater in Dokdo.</title>
        <authorList>
            <person name="Chi W.-J."/>
            <person name="Kim J.H."/>
        </authorList>
    </citation>
    <scope>NUCLEOTIDE SEQUENCE [LARGE SCALE GENOMIC DNA]</scope>
    <source>
        <strain evidence="9 10">DOK2-8</strain>
    </source>
</reference>
<protein>
    <recommendedName>
        <fullName evidence="3">DNA topoisomerase</fullName>
        <ecNumber evidence="3">5.6.2.1</ecNumber>
    </recommendedName>
</protein>
<evidence type="ECO:0000313" key="10">
    <source>
        <dbReference type="Proteomes" id="UP000187506"/>
    </source>
</evidence>
<evidence type="ECO:0000259" key="7">
    <source>
        <dbReference type="Pfam" id="PF01028"/>
    </source>
</evidence>
<dbReference type="InterPro" id="IPR001631">
    <property type="entry name" value="TopoI"/>
</dbReference>
<dbReference type="PRINTS" id="PR00416">
    <property type="entry name" value="EUTPISMRASEI"/>
</dbReference>
<dbReference type="InterPro" id="IPR049331">
    <property type="entry name" value="Top1B_N_bact"/>
</dbReference>
<dbReference type="Pfam" id="PF01028">
    <property type="entry name" value="Topoisom_I"/>
    <property type="match status" value="1"/>
</dbReference>
<dbReference type="InterPro" id="IPR013500">
    <property type="entry name" value="TopoI_cat_euk"/>
</dbReference>
<dbReference type="EMBL" id="CP019352">
    <property type="protein sequence ID" value="APY00830.1"/>
    <property type="molecule type" value="Genomic_DNA"/>
</dbReference>
<dbReference type="EC" id="5.6.2.1" evidence="3"/>
<keyword evidence="6" id="KW-0413">Isomerase</keyword>
<dbReference type="Gene3D" id="1.10.132.120">
    <property type="match status" value="1"/>
</dbReference>
<dbReference type="SUPFAM" id="SSF56349">
    <property type="entry name" value="DNA breaking-rejoining enzymes"/>
    <property type="match status" value="1"/>
</dbReference>
<dbReference type="Gene3D" id="3.30.66.10">
    <property type="entry name" value="DNA topoisomerase I domain"/>
    <property type="match status" value="1"/>
</dbReference>
<evidence type="ECO:0000256" key="2">
    <source>
        <dbReference type="ARBA" id="ARBA00006645"/>
    </source>
</evidence>
<dbReference type="RefSeq" id="WP_076733734.1">
    <property type="nucleotide sequence ID" value="NZ_CP019352.1"/>
</dbReference>
<sequence>MANPKGENEKFLKQLWSAPEIAIEQLNLVYTNDDALKIKRKRKQKTFVYEFNGKPLKDKNEIERISSLVIPPAWENVNISYIKNAHLQATGRDAKYRKQYRYHPVWNKIRNQTKFYRMQFFGELLPLIREQIDIHLDQKGWPKNKTLALVIKLMEETHIRIGNEQYAKRNKTYGLSTLRTRHVEVQKDKIKFNFIGKKGKQHSISLRNKKLRYLINKCQELPGWELFKYYDSNGDKHTIDSAMVNDYIFSLCNQHFTAKDFRTWAASVIFLDTLYDLGLSNNEEQKAKNILQAYDAAAKGLGNTRNVCKKYYIHPVIVESYNSGKIEDAFKIIDKEQKLKEYFTFTEQALLFLIEQFKPDFLD</sequence>
<dbReference type="PROSITE" id="PS52038">
    <property type="entry name" value="TOPO_IB_2"/>
    <property type="match status" value="1"/>
</dbReference>